<dbReference type="OrthoDB" id="3256525at2759"/>
<dbReference type="KEGG" id="gtr:GLOTRDRAFT_123482"/>
<gene>
    <name evidence="2" type="ORF">GLOTRDRAFT_123482</name>
</gene>
<accession>S7R8E0</accession>
<name>S7R8E0_GLOTA</name>
<dbReference type="EMBL" id="KB469314">
    <property type="protein sequence ID" value="EPQ50590.1"/>
    <property type="molecule type" value="Genomic_DNA"/>
</dbReference>
<dbReference type="InterPro" id="IPR032675">
    <property type="entry name" value="LRR_dom_sf"/>
</dbReference>
<protein>
    <recommendedName>
        <fullName evidence="4">F-box domain-containing protein</fullName>
    </recommendedName>
</protein>
<evidence type="ECO:0000256" key="1">
    <source>
        <dbReference type="SAM" id="MobiDB-lite"/>
    </source>
</evidence>
<dbReference type="RefSeq" id="XP_007870868.1">
    <property type="nucleotide sequence ID" value="XM_007872677.1"/>
</dbReference>
<evidence type="ECO:0000313" key="3">
    <source>
        <dbReference type="Proteomes" id="UP000030669"/>
    </source>
</evidence>
<dbReference type="STRING" id="670483.S7R8E0"/>
<dbReference type="AlphaFoldDB" id="S7R8E0"/>
<reference evidence="2 3" key="1">
    <citation type="journal article" date="2012" name="Science">
        <title>The Paleozoic origin of enzymatic lignin decomposition reconstructed from 31 fungal genomes.</title>
        <authorList>
            <person name="Floudas D."/>
            <person name="Binder M."/>
            <person name="Riley R."/>
            <person name="Barry K."/>
            <person name="Blanchette R.A."/>
            <person name="Henrissat B."/>
            <person name="Martinez A.T."/>
            <person name="Otillar R."/>
            <person name="Spatafora J.W."/>
            <person name="Yadav J.S."/>
            <person name="Aerts A."/>
            <person name="Benoit I."/>
            <person name="Boyd A."/>
            <person name="Carlson A."/>
            <person name="Copeland A."/>
            <person name="Coutinho P.M."/>
            <person name="de Vries R.P."/>
            <person name="Ferreira P."/>
            <person name="Findley K."/>
            <person name="Foster B."/>
            <person name="Gaskell J."/>
            <person name="Glotzer D."/>
            <person name="Gorecki P."/>
            <person name="Heitman J."/>
            <person name="Hesse C."/>
            <person name="Hori C."/>
            <person name="Igarashi K."/>
            <person name="Jurgens J.A."/>
            <person name="Kallen N."/>
            <person name="Kersten P."/>
            <person name="Kohler A."/>
            <person name="Kuees U."/>
            <person name="Kumar T.K.A."/>
            <person name="Kuo A."/>
            <person name="LaButti K."/>
            <person name="Larrondo L.F."/>
            <person name="Lindquist E."/>
            <person name="Ling A."/>
            <person name="Lombard V."/>
            <person name="Lucas S."/>
            <person name="Lundell T."/>
            <person name="Martin R."/>
            <person name="McLaughlin D.J."/>
            <person name="Morgenstern I."/>
            <person name="Morin E."/>
            <person name="Murat C."/>
            <person name="Nagy L.G."/>
            <person name="Nolan M."/>
            <person name="Ohm R.A."/>
            <person name="Patyshakuliyeva A."/>
            <person name="Rokas A."/>
            <person name="Ruiz-Duenas F.J."/>
            <person name="Sabat G."/>
            <person name="Salamov A."/>
            <person name="Samejima M."/>
            <person name="Schmutz J."/>
            <person name="Slot J.C."/>
            <person name="St John F."/>
            <person name="Stenlid J."/>
            <person name="Sun H."/>
            <person name="Sun S."/>
            <person name="Syed K."/>
            <person name="Tsang A."/>
            <person name="Wiebenga A."/>
            <person name="Young D."/>
            <person name="Pisabarro A."/>
            <person name="Eastwood D.C."/>
            <person name="Martin F."/>
            <person name="Cullen D."/>
            <person name="Grigoriev I.V."/>
            <person name="Hibbett D.S."/>
        </authorList>
    </citation>
    <scope>NUCLEOTIDE SEQUENCE [LARGE SCALE GENOMIC DNA]</scope>
    <source>
        <strain evidence="2 3">ATCC 11539</strain>
    </source>
</reference>
<keyword evidence="3" id="KW-1185">Reference proteome</keyword>
<feature type="region of interest" description="Disordered" evidence="1">
    <location>
        <begin position="72"/>
        <end position="91"/>
    </location>
</feature>
<dbReference type="Proteomes" id="UP000030669">
    <property type="component" value="Unassembled WGS sequence"/>
</dbReference>
<dbReference type="GeneID" id="19300954"/>
<evidence type="ECO:0000313" key="2">
    <source>
        <dbReference type="EMBL" id="EPQ50590.1"/>
    </source>
</evidence>
<sequence length="466" mass="52072">MAHAAVCTILKLARPNRVGQGYRGFAPSVLMGPTGASLIRKSQPGCSPSLPAELWLRILRIATSVPDAVAPTADDIYTPRSGRPEQRENQPLRDSLVTKRYLVRVCRLWRALASRFLYEAVVIGRGHTIPSLRDTLVASKHATESMANEYRPLGWYTRRLDLSVRGQTHITTGPAHVELDYLAEIIRCLPNLAIFTVNVTTKQYPDTMPASVMQALAENCSTSLRVLHWPDCGSRVGRVLDPKPAEWRMLLTAASNLKAVRCSDMLYSSRGYENHHSIFPDLPGLTTLTLSNKVCKDYLGSPHSLPSLRHLRYHDCSSCIPHAWKGLLQLYGAHLAAVTLIFHHFGADVQGHLDLLAEFCPRLDKLLLCFRSWPRFPAHLRLPPITCLALMSAKPNSTNAECMALFASLSTIDVQDLQTVRVMHERDVAKLRSRNSKLLDIGLAQLRCRKFQLEDHAGTILMARKE</sequence>
<dbReference type="HOGENOM" id="CLU_052689_1_0_1"/>
<evidence type="ECO:0008006" key="4">
    <source>
        <dbReference type="Google" id="ProtNLM"/>
    </source>
</evidence>
<dbReference type="OMA" id="RICWDSE"/>
<feature type="compositionally biased region" description="Basic and acidic residues" evidence="1">
    <location>
        <begin position="82"/>
        <end position="91"/>
    </location>
</feature>
<dbReference type="eggNOG" id="ENOG502SPX6">
    <property type="taxonomic scope" value="Eukaryota"/>
</dbReference>
<dbReference type="Gene3D" id="3.80.10.10">
    <property type="entry name" value="Ribonuclease Inhibitor"/>
    <property type="match status" value="1"/>
</dbReference>
<dbReference type="SUPFAM" id="SSF52047">
    <property type="entry name" value="RNI-like"/>
    <property type="match status" value="1"/>
</dbReference>
<organism evidence="2 3">
    <name type="scientific">Gloeophyllum trabeum (strain ATCC 11539 / FP-39264 / Madison 617)</name>
    <name type="common">Brown rot fungus</name>
    <dbReference type="NCBI Taxonomy" id="670483"/>
    <lineage>
        <taxon>Eukaryota</taxon>
        <taxon>Fungi</taxon>
        <taxon>Dikarya</taxon>
        <taxon>Basidiomycota</taxon>
        <taxon>Agaricomycotina</taxon>
        <taxon>Agaricomycetes</taxon>
        <taxon>Gloeophyllales</taxon>
        <taxon>Gloeophyllaceae</taxon>
        <taxon>Gloeophyllum</taxon>
    </lineage>
</organism>
<proteinExistence type="predicted"/>